<dbReference type="PANTHER" id="PTHR37419">
    <property type="entry name" value="SERINE/THREONINE-PROTEIN KINASE TOXIN HIPA"/>
    <property type="match status" value="1"/>
</dbReference>
<dbReference type="Pfam" id="PF07804">
    <property type="entry name" value="HipA_C"/>
    <property type="match status" value="1"/>
</dbReference>
<accession>A0A9D9J0W1</accession>
<reference evidence="5" key="1">
    <citation type="submission" date="2020-10" db="EMBL/GenBank/DDBJ databases">
        <authorList>
            <person name="Gilroy R."/>
        </authorList>
    </citation>
    <scope>NUCLEOTIDE SEQUENCE</scope>
    <source>
        <strain evidence="5">B3-2255</strain>
    </source>
</reference>
<keyword evidence="2" id="KW-0808">Transferase</keyword>
<dbReference type="Proteomes" id="UP000823772">
    <property type="component" value="Unassembled WGS sequence"/>
</dbReference>
<dbReference type="Gene3D" id="1.10.1070.20">
    <property type="match status" value="1"/>
</dbReference>
<gene>
    <name evidence="5" type="ORF">IAC87_04435</name>
</gene>
<evidence type="ECO:0000313" key="6">
    <source>
        <dbReference type="Proteomes" id="UP000823772"/>
    </source>
</evidence>
<dbReference type="GO" id="GO:0005829">
    <property type="term" value="C:cytosol"/>
    <property type="evidence" value="ECO:0007669"/>
    <property type="project" value="TreeGrafter"/>
</dbReference>
<name>A0A9D9J0W1_9BACT</name>
<evidence type="ECO:0000256" key="1">
    <source>
        <dbReference type="ARBA" id="ARBA00010164"/>
    </source>
</evidence>
<dbReference type="InterPro" id="IPR012893">
    <property type="entry name" value="HipA-like_C"/>
</dbReference>
<evidence type="ECO:0000256" key="2">
    <source>
        <dbReference type="ARBA" id="ARBA00022679"/>
    </source>
</evidence>
<keyword evidence="3" id="KW-0418">Kinase</keyword>
<protein>
    <submittedName>
        <fullName evidence="5">HipA domain-containing protein</fullName>
    </submittedName>
</protein>
<feature type="domain" description="HipA-like C-terminal" evidence="4">
    <location>
        <begin position="54"/>
        <end position="277"/>
    </location>
</feature>
<dbReference type="AlphaFoldDB" id="A0A9D9J0W1"/>
<reference evidence="5" key="2">
    <citation type="journal article" date="2021" name="PeerJ">
        <title>Extensive microbial diversity within the chicken gut microbiome revealed by metagenomics and culture.</title>
        <authorList>
            <person name="Gilroy R."/>
            <person name="Ravi A."/>
            <person name="Getino M."/>
            <person name="Pursley I."/>
            <person name="Horton D.L."/>
            <person name="Alikhan N.F."/>
            <person name="Baker D."/>
            <person name="Gharbi K."/>
            <person name="Hall N."/>
            <person name="Watson M."/>
            <person name="Adriaenssens E.M."/>
            <person name="Foster-Nyarko E."/>
            <person name="Jarju S."/>
            <person name="Secka A."/>
            <person name="Antonio M."/>
            <person name="Oren A."/>
            <person name="Chaudhuri R.R."/>
            <person name="La Ragione R."/>
            <person name="Hildebrand F."/>
            <person name="Pallen M.J."/>
        </authorList>
    </citation>
    <scope>NUCLEOTIDE SEQUENCE</scope>
    <source>
        <strain evidence="5">B3-2255</strain>
    </source>
</reference>
<dbReference type="GO" id="GO:0004674">
    <property type="term" value="F:protein serine/threonine kinase activity"/>
    <property type="evidence" value="ECO:0007669"/>
    <property type="project" value="TreeGrafter"/>
</dbReference>
<sequence>MDKCLYCYRPLEKGETDFHAKCAKKFFGTEKVPVLDYTCEELEKLAIQVIKDRTSLTGVQPKLSLHLNEHEGSQRLTIVGLWGNFICKPQTVRLEQMPETEDLTMHLAELARIDVVPHTLMRMADNSLCYLTKRIDRSSTGEKVAMEDMCQLTERLTEHKYKSSYERIAKTIVQYSSMPKMDVTNFFEVILFSWITGNNDMHLKNFSLYEPTDGIIRLTPAYDLLNGVILNPKDKEELALTLNGKKQKLKRSDFILSGMMMGAEQKTIERLIRKYVKLLPEMEEVIDRSFLNDELKDKYCGVIRERIGRLNSERPPITNTL</sequence>
<comment type="similarity">
    <text evidence="1">Belongs to the HipA Ser/Thr kinase family.</text>
</comment>
<evidence type="ECO:0000313" key="5">
    <source>
        <dbReference type="EMBL" id="MBO8481776.1"/>
    </source>
</evidence>
<dbReference type="InterPro" id="IPR052028">
    <property type="entry name" value="HipA_Ser/Thr_kinase"/>
</dbReference>
<evidence type="ECO:0000256" key="3">
    <source>
        <dbReference type="ARBA" id="ARBA00022777"/>
    </source>
</evidence>
<dbReference type="EMBL" id="JADILY010000094">
    <property type="protein sequence ID" value="MBO8481776.1"/>
    <property type="molecule type" value="Genomic_DNA"/>
</dbReference>
<organism evidence="5 6">
    <name type="scientific">Candidatus Merdivivens faecigallinarum</name>
    <dbReference type="NCBI Taxonomy" id="2840871"/>
    <lineage>
        <taxon>Bacteria</taxon>
        <taxon>Pseudomonadati</taxon>
        <taxon>Bacteroidota</taxon>
        <taxon>Bacteroidia</taxon>
        <taxon>Bacteroidales</taxon>
        <taxon>Muribaculaceae</taxon>
        <taxon>Muribaculaceae incertae sedis</taxon>
        <taxon>Candidatus Merdivivens</taxon>
    </lineage>
</organism>
<dbReference type="PANTHER" id="PTHR37419:SF1">
    <property type="entry name" value="SERINE_THREONINE-PROTEIN KINASE TOXIN HIPA"/>
    <property type="match status" value="1"/>
</dbReference>
<proteinExistence type="inferred from homology"/>
<evidence type="ECO:0000259" key="4">
    <source>
        <dbReference type="Pfam" id="PF07804"/>
    </source>
</evidence>
<comment type="caution">
    <text evidence="5">The sequence shown here is derived from an EMBL/GenBank/DDBJ whole genome shotgun (WGS) entry which is preliminary data.</text>
</comment>